<dbReference type="GO" id="GO:0015031">
    <property type="term" value="P:protein transport"/>
    <property type="evidence" value="ECO:0007669"/>
    <property type="project" value="UniProtKB-KW"/>
</dbReference>
<evidence type="ECO:0000256" key="4">
    <source>
        <dbReference type="SAM" id="MobiDB-lite"/>
    </source>
</evidence>
<dbReference type="FunFam" id="1.20.1280.170:FF:000003">
    <property type="entry name" value="Exocyst subunit Exo70 family protein"/>
    <property type="match status" value="1"/>
</dbReference>
<evidence type="ECO:0000313" key="6">
    <source>
        <dbReference type="EMBL" id="KAJ6714977.1"/>
    </source>
</evidence>
<evidence type="ECO:0000313" key="7">
    <source>
        <dbReference type="Proteomes" id="UP001151529"/>
    </source>
</evidence>
<protein>
    <recommendedName>
        <fullName evidence="3">Exocyst subunit Exo70 family protein</fullName>
    </recommendedName>
</protein>
<dbReference type="EMBL" id="JAPFFL010000007">
    <property type="protein sequence ID" value="KAJ6714977.1"/>
    <property type="molecule type" value="Genomic_DNA"/>
</dbReference>
<dbReference type="PANTHER" id="PTHR12542">
    <property type="entry name" value="EXOCYST COMPLEX PROTEIN EXO70"/>
    <property type="match status" value="1"/>
</dbReference>
<dbReference type="PANTHER" id="PTHR12542:SF7">
    <property type="entry name" value="EXOCYST SUBUNIT EXO70 FAMILY PROTEIN"/>
    <property type="match status" value="1"/>
</dbReference>
<feature type="compositionally biased region" description="Polar residues" evidence="4">
    <location>
        <begin position="126"/>
        <end position="140"/>
    </location>
</feature>
<dbReference type="InterPro" id="IPR004140">
    <property type="entry name" value="Exo70"/>
</dbReference>
<reference evidence="6" key="2">
    <citation type="journal article" date="2023" name="Int. J. Mol. Sci.">
        <title>De Novo Assembly and Annotation of 11 Diverse Shrub Willow (Salix) Genomes Reveals Novel Gene Organization in Sex-Linked Regions.</title>
        <authorList>
            <person name="Hyden B."/>
            <person name="Feng K."/>
            <person name="Yates T.B."/>
            <person name="Jawdy S."/>
            <person name="Cereghino C."/>
            <person name="Smart L.B."/>
            <person name="Muchero W."/>
        </authorList>
    </citation>
    <scope>NUCLEOTIDE SEQUENCE [LARGE SCALE GENOMIC DNA]</scope>
    <source>
        <tissue evidence="6">Shoot tip</tissue>
    </source>
</reference>
<dbReference type="InterPro" id="IPR016159">
    <property type="entry name" value="Cullin_repeat-like_dom_sf"/>
</dbReference>
<dbReference type="AlphaFoldDB" id="A0A9Q0TNL9"/>
<dbReference type="Pfam" id="PF03081">
    <property type="entry name" value="Exo70_C"/>
    <property type="match status" value="1"/>
</dbReference>
<dbReference type="SUPFAM" id="SSF74788">
    <property type="entry name" value="Cullin repeat-like"/>
    <property type="match status" value="1"/>
</dbReference>
<reference evidence="6" key="1">
    <citation type="submission" date="2022-11" db="EMBL/GenBank/DDBJ databases">
        <authorList>
            <person name="Hyden B.L."/>
            <person name="Feng K."/>
            <person name="Yates T."/>
            <person name="Jawdy S."/>
            <person name="Smart L.B."/>
            <person name="Muchero W."/>
        </authorList>
    </citation>
    <scope>NUCLEOTIDE SEQUENCE</scope>
    <source>
        <tissue evidence="6">Shoot tip</tissue>
    </source>
</reference>
<dbReference type="Gene3D" id="1.20.1280.170">
    <property type="entry name" value="Exocyst complex component Exo70"/>
    <property type="match status" value="2"/>
</dbReference>
<feature type="domain" description="Exocyst complex subunit Exo70 C-terminal" evidence="5">
    <location>
        <begin position="251"/>
        <end position="620"/>
    </location>
</feature>
<comment type="caution">
    <text evidence="6">The sequence shown here is derived from an EMBL/GenBank/DDBJ whole genome shotgun (WGS) entry which is preliminary data.</text>
</comment>
<evidence type="ECO:0000259" key="5">
    <source>
        <dbReference type="Pfam" id="PF03081"/>
    </source>
</evidence>
<comment type="function">
    <text evidence="3">Component of the exocyst complex.</text>
</comment>
<dbReference type="Pfam" id="PF20669">
    <property type="entry name" value="Exo70_N"/>
    <property type="match status" value="1"/>
</dbReference>
<keyword evidence="3" id="KW-0653">Protein transport</keyword>
<dbReference type="OrthoDB" id="1922221at2759"/>
<evidence type="ECO:0000256" key="1">
    <source>
        <dbReference type="ARBA" id="ARBA00006756"/>
    </source>
</evidence>
<evidence type="ECO:0000256" key="3">
    <source>
        <dbReference type="RuleBase" id="RU365026"/>
    </source>
</evidence>
<organism evidence="6 7">
    <name type="scientific">Salix viminalis</name>
    <name type="common">Common osier</name>
    <name type="synonym">Basket willow</name>
    <dbReference type="NCBI Taxonomy" id="40686"/>
    <lineage>
        <taxon>Eukaryota</taxon>
        <taxon>Viridiplantae</taxon>
        <taxon>Streptophyta</taxon>
        <taxon>Embryophyta</taxon>
        <taxon>Tracheophyta</taxon>
        <taxon>Spermatophyta</taxon>
        <taxon>Magnoliopsida</taxon>
        <taxon>eudicotyledons</taxon>
        <taxon>Gunneridae</taxon>
        <taxon>Pentapetalae</taxon>
        <taxon>rosids</taxon>
        <taxon>fabids</taxon>
        <taxon>Malpighiales</taxon>
        <taxon>Salicaceae</taxon>
        <taxon>Saliceae</taxon>
        <taxon>Salix</taxon>
    </lineage>
</organism>
<keyword evidence="3" id="KW-0268">Exocytosis</keyword>
<dbReference type="GO" id="GO:0006887">
    <property type="term" value="P:exocytosis"/>
    <property type="evidence" value="ECO:0007669"/>
    <property type="project" value="UniProtKB-KW"/>
</dbReference>
<dbReference type="GO" id="GO:0000145">
    <property type="term" value="C:exocyst"/>
    <property type="evidence" value="ECO:0007669"/>
    <property type="project" value="InterPro"/>
</dbReference>
<comment type="similarity">
    <text evidence="1 3">Belongs to the EXO70 family.</text>
</comment>
<sequence>MEPPENYSTSTFAVPFEDAKKIILRWDSTASDEARERMIFDGDREEVDLYLQAVDEIQKSMSSTSISPPSSSHHHDQDNNSNKVNSAIQIAMARLEDEFRNILINHTSPVEVDSPLISDHAPAPASSLNRNTSSVRSSNEFDQEELVGGGGDHVDALDPIQRADSSNSSASYRSTSSIREIHLIPQEAVADLQSIAKRMISAGYLRECIQVYGSVRKSAVDASFRRLGIEKLSIGDIQRLEWEALETKIRRWIRAARVCVRILFASEKKLCEDIFYGIGTAIDDACFMETVKGPAIQLFNFAEAISISRRSPEKMFKILDLHDALMDLLPDIEVVFESKSADSIRVQAAEILSRLAEAARGILSEFENAVLREPSRVPVPGGTIHPLTRYVMNYISLISDYKQTLIELIMSKPSTGSRYSGDPTTPDMEFAELEGKTPLALHLIWIIVILQFNLEGKSKHYKDASLAHLFIMNNVHYIVQKIKGSPELREMIGDDYLRKLTGKFRQAATSYQRATWVSVLYCLRDEGLHVRGSFSSGVSKSALRERFKTFNAMFEEVHRTQATWLIPDSQLREELRISISEKLIPAYRSFLGRFRSHIESGKHPENYIKYSVEDLESAVLDFFEGYPVSQHLRRRSQ</sequence>
<feature type="region of interest" description="Disordered" evidence="4">
    <location>
        <begin position="113"/>
        <end position="171"/>
    </location>
</feature>
<keyword evidence="2 3" id="KW-0813">Transport</keyword>
<accession>A0A9Q0TNL9</accession>
<name>A0A9Q0TNL9_SALVM</name>
<keyword evidence="7" id="KW-1185">Reference proteome</keyword>
<feature type="region of interest" description="Disordered" evidence="4">
    <location>
        <begin position="60"/>
        <end position="81"/>
    </location>
</feature>
<dbReference type="Proteomes" id="UP001151529">
    <property type="component" value="Chromosome 1"/>
</dbReference>
<evidence type="ECO:0000256" key="2">
    <source>
        <dbReference type="ARBA" id="ARBA00022448"/>
    </source>
</evidence>
<dbReference type="GO" id="GO:0005546">
    <property type="term" value="F:phosphatidylinositol-4,5-bisphosphate binding"/>
    <property type="evidence" value="ECO:0007669"/>
    <property type="project" value="InterPro"/>
</dbReference>
<gene>
    <name evidence="6" type="ORF">OIU85_026479</name>
</gene>
<feature type="compositionally biased region" description="Low complexity" evidence="4">
    <location>
        <begin position="60"/>
        <end position="71"/>
    </location>
</feature>
<dbReference type="InterPro" id="IPR046364">
    <property type="entry name" value="Exo70_C"/>
</dbReference>
<proteinExistence type="inferred from homology"/>